<protein>
    <submittedName>
        <fullName evidence="2">RCE1 homolog, prenyl protein peptidasea</fullName>
    </submittedName>
</protein>
<keyword evidence="1" id="KW-0812">Transmembrane</keyword>
<gene>
    <name evidence="2" type="primary">RCE1A</name>
</gene>
<reference evidence="2" key="2">
    <citation type="submission" date="2016-06" db="EMBL/GenBank/DDBJ databases">
        <title>The genome of a short-lived fish provides insights into sex chromosome evolution and the genetic control of aging.</title>
        <authorList>
            <person name="Reichwald K."/>
            <person name="Felder M."/>
            <person name="Petzold A."/>
            <person name="Koch P."/>
            <person name="Groth M."/>
            <person name="Platzer M."/>
        </authorList>
    </citation>
    <scope>NUCLEOTIDE SEQUENCE</scope>
    <source>
        <tissue evidence="2">Brain</tissue>
    </source>
</reference>
<accession>A0A1A8DYG4</accession>
<proteinExistence type="predicted"/>
<dbReference type="EMBL" id="HAEA01010487">
    <property type="protein sequence ID" value="SBQ38967.1"/>
    <property type="molecule type" value="Transcribed_RNA"/>
</dbReference>
<keyword evidence="1" id="KW-0472">Membrane</keyword>
<evidence type="ECO:0000313" key="2">
    <source>
        <dbReference type="EMBL" id="SBQ38967.1"/>
    </source>
</evidence>
<dbReference type="GO" id="GO:0005789">
    <property type="term" value="C:endoplasmic reticulum membrane"/>
    <property type="evidence" value="ECO:0007669"/>
    <property type="project" value="InterPro"/>
</dbReference>
<reference evidence="2" key="1">
    <citation type="submission" date="2016-05" db="EMBL/GenBank/DDBJ databases">
        <authorList>
            <person name="Lavstsen T."/>
            <person name="Jespersen J.S."/>
        </authorList>
    </citation>
    <scope>NUCLEOTIDE SEQUENCE</scope>
    <source>
        <tissue evidence="2">Brain</tissue>
    </source>
</reference>
<name>A0A1A8DYG4_NOTKA</name>
<sequence>MVLFLGPLMQLAIDCPWTFIDGIRMSPTKSSHFHHVIELLRFRQGTMSGIFISAVFQFSYTAVFGAYTAFIFIRTGPTSPNGVTPTSPTEEAAVCRSLVTACQNQDLQRAFTLNGSFQMLLDTYQ</sequence>
<dbReference type="GO" id="GO:0071586">
    <property type="term" value="P:CAAX-box protein processing"/>
    <property type="evidence" value="ECO:0007669"/>
    <property type="project" value="InterPro"/>
</dbReference>
<keyword evidence="1" id="KW-1133">Transmembrane helix</keyword>
<dbReference type="InterPro" id="IPR039731">
    <property type="entry name" value="Rce1"/>
</dbReference>
<feature type="transmembrane region" description="Helical" evidence="1">
    <location>
        <begin position="50"/>
        <end position="73"/>
    </location>
</feature>
<organism evidence="2">
    <name type="scientific">Nothobranchius kadleci</name>
    <name type="common">African annual killifish</name>
    <dbReference type="NCBI Taxonomy" id="1051664"/>
    <lineage>
        <taxon>Eukaryota</taxon>
        <taxon>Metazoa</taxon>
        <taxon>Chordata</taxon>
        <taxon>Craniata</taxon>
        <taxon>Vertebrata</taxon>
        <taxon>Euteleostomi</taxon>
        <taxon>Actinopterygii</taxon>
        <taxon>Neopterygii</taxon>
        <taxon>Teleostei</taxon>
        <taxon>Neoteleostei</taxon>
        <taxon>Acanthomorphata</taxon>
        <taxon>Ovalentaria</taxon>
        <taxon>Atherinomorphae</taxon>
        <taxon>Cyprinodontiformes</taxon>
        <taxon>Nothobranchiidae</taxon>
        <taxon>Nothobranchius</taxon>
    </lineage>
</organism>
<dbReference type="PANTHER" id="PTHR13046">
    <property type="entry name" value="PROTEASE U48 CAAX PRENYL PROTEASE RCE1"/>
    <property type="match status" value="1"/>
</dbReference>
<dbReference type="AlphaFoldDB" id="A0A1A8DYG4"/>
<evidence type="ECO:0000256" key="1">
    <source>
        <dbReference type="SAM" id="Phobius"/>
    </source>
</evidence>
<dbReference type="PANTHER" id="PTHR13046:SF0">
    <property type="entry name" value="CAAX PRENYL PROTEASE 2"/>
    <property type="match status" value="1"/>
</dbReference>
<dbReference type="GO" id="GO:0004222">
    <property type="term" value="F:metalloendopeptidase activity"/>
    <property type="evidence" value="ECO:0007669"/>
    <property type="project" value="InterPro"/>
</dbReference>